<feature type="compositionally biased region" description="Basic and acidic residues" evidence="1">
    <location>
        <begin position="15"/>
        <end position="25"/>
    </location>
</feature>
<dbReference type="AlphaFoldDB" id="A0A3B0R4R5"/>
<dbReference type="SUPFAM" id="SSF50249">
    <property type="entry name" value="Nucleic acid-binding proteins"/>
    <property type="match status" value="2"/>
</dbReference>
<evidence type="ECO:0000256" key="1">
    <source>
        <dbReference type="SAM" id="MobiDB-lite"/>
    </source>
</evidence>
<dbReference type="PRINTS" id="PR00050">
    <property type="entry name" value="COLDSHOCK"/>
</dbReference>
<accession>A0A3B0R4R5</accession>
<dbReference type="EMBL" id="UOEC01000023">
    <property type="protein sequence ID" value="VAV87131.1"/>
    <property type="molecule type" value="Genomic_DNA"/>
</dbReference>
<feature type="region of interest" description="Disordered" evidence="1">
    <location>
        <begin position="1"/>
        <end position="33"/>
    </location>
</feature>
<feature type="domain" description="CSD" evidence="2">
    <location>
        <begin position="132"/>
        <end position="197"/>
    </location>
</feature>
<dbReference type="GO" id="GO:0003676">
    <property type="term" value="F:nucleic acid binding"/>
    <property type="evidence" value="ECO:0007669"/>
    <property type="project" value="InterPro"/>
</dbReference>
<evidence type="ECO:0000313" key="3">
    <source>
        <dbReference type="EMBL" id="VAV87131.1"/>
    </source>
</evidence>
<gene>
    <name evidence="3" type="ORF">MNBD_ALPHA08-397</name>
</gene>
<sequence>MAGNDFSPKGAKASEGNEHTEKSRQDTQVAPAPDEDVQIFQITGFIKWFDVARGYGFIIPDNGIRDVLIHLSCLKRDGFEAPLEGTRVVCDVVERQKGYQCLRVLDVDTSTAIHPVERVARTHVSVEATPEWRQATVKWFNRTRGFGFATEGEGSPDIFIHMETLRKTAIAELTPDQVIFVRFGDGPKGKMAAEVRLSLDDDLPKVN</sequence>
<dbReference type="SMART" id="SM00357">
    <property type="entry name" value="CSP"/>
    <property type="match status" value="2"/>
</dbReference>
<dbReference type="InterPro" id="IPR012340">
    <property type="entry name" value="NA-bd_OB-fold"/>
</dbReference>
<dbReference type="Pfam" id="PF00313">
    <property type="entry name" value="CSD"/>
    <property type="match status" value="2"/>
</dbReference>
<dbReference type="PROSITE" id="PS51857">
    <property type="entry name" value="CSD_2"/>
    <property type="match status" value="2"/>
</dbReference>
<name>A0A3B0R4R5_9ZZZZ</name>
<proteinExistence type="predicted"/>
<organism evidence="3">
    <name type="scientific">hydrothermal vent metagenome</name>
    <dbReference type="NCBI Taxonomy" id="652676"/>
    <lineage>
        <taxon>unclassified sequences</taxon>
        <taxon>metagenomes</taxon>
        <taxon>ecological metagenomes</taxon>
    </lineage>
</organism>
<dbReference type="PANTHER" id="PTHR11544">
    <property type="entry name" value="COLD SHOCK DOMAIN CONTAINING PROTEINS"/>
    <property type="match status" value="1"/>
</dbReference>
<protein>
    <submittedName>
        <fullName evidence="3">Cold shock protein of CSP family =&gt; dimer</fullName>
    </submittedName>
</protein>
<dbReference type="InterPro" id="IPR011129">
    <property type="entry name" value="CSD"/>
</dbReference>
<dbReference type="InterPro" id="IPR050181">
    <property type="entry name" value="Cold_shock_domain"/>
</dbReference>
<dbReference type="CDD" id="cd04458">
    <property type="entry name" value="CSP_CDS"/>
    <property type="match status" value="2"/>
</dbReference>
<feature type="domain" description="CSD" evidence="2">
    <location>
        <begin position="41"/>
        <end position="106"/>
    </location>
</feature>
<dbReference type="InterPro" id="IPR002059">
    <property type="entry name" value="CSP_DNA-bd"/>
</dbReference>
<dbReference type="Gene3D" id="2.40.50.140">
    <property type="entry name" value="Nucleic acid-binding proteins"/>
    <property type="match status" value="2"/>
</dbReference>
<evidence type="ECO:0000259" key="2">
    <source>
        <dbReference type="PROSITE" id="PS51857"/>
    </source>
</evidence>
<reference evidence="3" key="1">
    <citation type="submission" date="2018-06" db="EMBL/GenBank/DDBJ databases">
        <authorList>
            <person name="Zhirakovskaya E."/>
        </authorList>
    </citation>
    <scope>NUCLEOTIDE SEQUENCE</scope>
</reference>